<organism evidence="1 2">
    <name type="scientific">Catenaria anguillulae PL171</name>
    <dbReference type="NCBI Taxonomy" id="765915"/>
    <lineage>
        <taxon>Eukaryota</taxon>
        <taxon>Fungi</taxon>
        <taxon>Fungi incertae sedis</taxon>
        <taxon>Blastocladiomycota</taxon>
        <taxon>Blastocladiomycetes</taxon>
        <taxon>Blastocladiales</taxon>
        <taxon>Catenariaceae</taxon>
        <taxon>Catenaria</taxon>
    </lineage>
</organism>
<name>A0A1Y2HVL9_9FUNG</name>
<evidence type="ECO:0000313" key="1">
    <source>
        <dbReference type="EMBL" id="ORZ38640.1"/>
    </source>
</evidence>
<sequence length="155" mass="16692">MQQRDAQQNATQHICSHSMMQTTATIRHIVDQLAATGRTARLTTPTLTVDLVLQRGQHRQHITDKRRHARHPPSIPAARLAPTGKILVVDAIVAMDLELGEAIADDRKCLGPALMLTTGKGGDQQHHGLGRNDLWVGPLPVVVANVTGTTVGSTV</sequence>
<comment type="caution">
    <text evidence="1">The sequence shown here is derived from an EMBL/GenBank/DDBJ whole genome shotgun (WGS) entry which is preliminary data.</text>
</comment>
<dbReference type="AlphaFoldDB" id="A0A1Y2HVL9"/>
<accession>A0A1Y2HVL9</accession>
<proteinExistence type="predicted"/>
<dbReference type="Proteomes" id="UP000193411">
    <property type="component" value="Unassembled WGS sequence"/>
</dbReference>
<gene>
    <name evidence="1" type="ORF">BCR44DRAFT_1296285</name>
</gene>
<keyword evidence="2" id="KW-1185">Reference proteome</keyword>
<dbReference type="EMBL" id="MCFL01000008">
    <property type="protein sequence ID" value="ORZ38640.1"/>
    <property type="molecule type" value="Genomic_DNA"/>
</dbReference>
<reference evidence="1 2" key="1">
    <citation type="submission" date="2016-07" db="EMBL/GenBank/DDBJ databases">
        <title>Pervasive Adenine N6-methylation of Active Genes in Fungi.</title>
        <authorList>
            <consortium name="DOE Joint Genome Institute"/>
            <person name="Mondo S.J."/>
            <person name="Dannebaum R.O."/>
            <person name="Kuo R.C."/>
            <person name="Labutti K."/>
            <person name="Haridas S."/>
            <person name="Kuo A."/>
            <person name="Salamov A."/>
            <person name="Ahrendt S.R."/>
            <person name="Lipzen A."/>
            <person name="Sullivan W."/>
            <person name="Andreopoulos W.B."/>
            <person name="Clum A."/>
            <person name="Lindquist E."/>
            <person name="Daum C."/>
            <person name="Ramamoorthy G.K."/>
            <person name="Gryganskyi A."/>
            <person name="Culley D."/>
            <person name="Magnuson J.K."/>
            <person name="James T.Y."/>
            <person name="O'Malley M.A."/>
            <person name="Stajich J.E."/>
            <person name="Spatafora J.W."/>
            <person name="Visel A."/>
            <person name="Grigoriev I.V."/>
        </authorList>
    </citation>
    <scope>NUCLEOTIDE SEQUENCE [LARGE SCALE GENOMIC DNA]</scope>
    <source>
        <strain evidence="1 2">PL171</strain>
    </source>
</reference>
<protein>
    <submittedName>
        <fullName evidence="1">Uncharacterized protein</fullName>
    </submittedName>
</protein>
<evidence type="ECO:0000313" key="2">
    <source>
        <dbReference type="Proteomes" id="UP000193411"/>
    </source>
</evidence>